<keyword evidence="4 11" id="KW-0150">Chloroplast</keyword>
<dbReference type="GO" id="GO:0016297">
    <property type="term" value="F:fatty acyl-[ACP] hydrolase activity"/>
    <property type="evidence" value="ECO:0007669"/>
    <property type="project" value="InterPro"/>
</dbReference>
<comment type="function">
    <text evidence="11">Plays an essential role in chain termination during de novo fatty acid synthesis.</text>
</comment>
<evidence type="ECO:0000256" key="12">
    <source>
        <dbReference type="SAM" id="MobiDB-lite"/>
    </source>
</evidence>
<evidence type="ECO:0000256" key="5">
    <source>
        <dbReference type="ARBA" id="ARBA00022640"/>
    </source>
</evidence>
<organism evidence="15 16">
    <name type="scientific">Marchantia polymorpha subsp. ruderalis</name>
    <dbReference type="NCBI Taxonomy" id="1480154"/>
    <lineage>
        <taxon>Eukaryota</taxon>
        <taxon>Viridiplantae</taxon>
        <taxon>Streptophyta</taxon>
        <taxon>Embryophyta</taxon>
        <taxon>Marchantiophyta</taxon>
        <taxon>Marchantiopsida</taxon>
        <taxon>Marchantiidae</taxon>
        <taxon>Marchantiales</taxon>
        <taxon>Marchantiaceae</taxon>
        <taxon>Marchantia</taxon>
    </lineage>
</organism>
<dbReference type="PANTHER" id="PTHR31727:SF5">
    <property type="entry name" value="ACYL-[ACYL-CARRIER-PROTEIN] HYDROLASE"/>
    <property type="match status" value="1"/>
</dbReference>
<evidence type="ECO:0000313" key="15">
    <source>
        <dbReference type="EMBL" id="OAE25097.1"/>
    </source>
</evidence>
<evidence type="ECO:0000259" key="13">
    <source>
        <dbReference type="Pfam" id="PF01643"/>
    </source>
</evidence>
<evidence type="ECO:0000256" key="11">
    <source>
        <dbReference type="RuleBase" id="RU363096"/>
    </source>
</evidence>
<keyword evidence="6 11" id="KW-0378">Hydrolase</keyword>
<evidence type="ECO:0000256" key="1">
    <source>
        <dbReference type="ARBA" id="ARBA00004229"/>
    </source>
</evidence>
<feature type="domain" description="Acyl-ACP thioesterase-like C-terminal" evidence="14">
    <location>
        <begin position="316"/>
        <end position="380"/>
    </location>
</feature>
<dbReference type="SUPFAM" id="SSF54637">
    <property type="entry name" value="Thioesterase/thiol ester dehydrase-isomerase"/>
    <property type="match status" value="2"/>
</dbReference>
<dbReference type="FunFam" id="3.10.129.10:FF:000014">
    <property type="entry name" value="Acyl-[acyl-carrier-protein] hydrolase"/>
    <property type="match status" value="1"/>
</dbReference>
<dbReference type="Proteomes" id="UP000077202">
    <property type="component" value="Unassembled WGS sequence"/>
</dbReference>
<keyword evidence="9 11" id="KW-0443">Lipid metabolism</keyword>
<evidence type="ECO:0000256" key="6">
    <source>
        <dbReference type="ARBA" id="ARBA00022801"/>
    </source>
</evidence>
<feature type="domain" description="Acyl-ACP thioesterase N-terminal hotdog" evidence="13">
    <location>
        <begin position="152"/>
        <end position="286"/>
    </location>
</feature>
<reference evidence="15" key="1">
    <citation type="submission" date="2016-03" db="EMBL/GenBank/DDBJ databases">
        <title>Mechanisms controlling the formation of the plant cell surface in tip-growing cells are functionally conserved among land plants.</title>
        <authorList>
            <person name="Honkanen S."/>
            <person name="Jones V.A."/>
            <person name="Morieri G."/>
            <person name="Champion C."/>
            <person name="Hetherington A.J."/>
            <person name="Kelly S."/>
            <person name="Saint-Marcoux D."/>
            <person name="Proust H."/>
            <person name="Prescott H."/>
            <person name="Dolan L."/>
        </authorList>
    </citation>
    <scope>NUCLEOTIDE SEQUENCE [LARGE SCALE GENOMIC DNA]</scope>
    <source>
        <tissue evidence="15">Whole gametophyte</tissue>
    </source>
</reference>
<feature type="compositionally biased region" description="Polar residues" evidence="12">
    <location>
        <begin position="377"/>
        <end position="393"/>
    </location>
</feature>
<keyword evidence="8" id="KW-0809">Transit peptide</keyword>
<dbReference type="AlphaFoldDB" id="A0A176VWG5"/>
<evidence type="ECO:0000256" key="8">
    <source>
        <dbReference type="ARBA" id="ARBA00022946"/>
    </source>
</evidence>
<evidence type="ECO:0000256" key="7">
    <source>
        <dbReference type="ARBA" id="ARBA00022832"/>
    </source>
</evidence>
<dbReference type="EMBL" id="LVLJ01002403">
    <property type="protein sequence ID" value="OAE25097.1"/>
    <property type="molecule type" value="Genomic_DNA"/>
</dbReference>
<keyword evidence="3 11" id="KW-0444">Lipid biosynthesis</keyword>
<evidence type="ECO:0000256" key="10">
    <source>
        <dbReference type="ARBA" id="ARBA00023160"/>
    </source>
</evidence>
<feature type="region of interest" description="Disordered" evidence="12">
    <location>
        <begin position="377"/>
        <end position="396"/>
    </location>
</feature>
<dbReference type="CDD" id="cd00586">
    <property type="entry name" value="4HBT"/>
    <property type="match status" value="1"/>
</dbReference>
<name>A0A176VWG5_MARPO</name>
<dbReference type="GO" id="GO:0000036">
    <property type="term" value="F:acyl carrier activity"/>
    <property type="evidence" value="ECO:0007669"/>
    <property type="project" value="TreeGrafter"/>
</dbReference>
<evidence type="ECO:0000256" key="9">
    <source>
        <dbReference type="ARBA" id="ARBA00023098"/>
    </source>
</evidence>
<evidence type="ECO:0000256" key="2">
    <source>
        <dbReference type="ARBA" id="ARBA00006500"/>
    </source>
</evidence>
<keyword evidence="5 11" id="KW-0934">Plastid</keyword>
<gene>
    <name evidence="15" type="ORF">AXG93_3217s1130</name>
</gene>
<evidence type="ECO:0000313" key="16">
    <source>
        <dbReference type="Proteomes" id="UP000077202"/>
    </source>
</evidence>
<comment type="subcellular location">
    <subcellularLocation>
        <location evidence="1 11">Plastid</location>
        <location evidence="1 11">Chloroplast</location>
    </subcellularLocation>
</comment>
<keyword evidence="10 11" id="KW-0275">Fatty acid biosynthesis</keyword>
<proteinExistence type="inferred from homology"/>
<dbReference type="InterPro" id="IPR049427">
    <property type="entry name" value="Acyl-ACP_TE_C"/>
</dbReference>
<dbReference type="Pfam" id="PF20791">
    <property type="entry name" value="Acyl-ACP_TE_C"/>
    <property type="match status" value="1"/>
</dbReference>
<dbReference type="Gene3D" id="3.10.129.10">
    <property type="entry name" value="Hotdog Thioesterase"/>
    <property type="match status" value="1"/>
</dbReference>
<dbReference type="EC" id="3.1.2.-" evidence="11"/>
<evidence type="ECO:0000256" key="4">
    <source>
        <dbReference type="ARBA" id="ARBA00022528"/>
    </source>
</evidence>
<sequence length="560" mass="61892">MDAAAAARCCALPLPNVALSVAGWTARVRTRSFVPEFGSKKFMTGKALHVGRSTTTHPPREGCYDHSARAGLVDGLVDELLKISKAGGSMVLSNSTLAEPIRQISGGMALLPSHSESVLRGILAVVSRPGTLEKPVLTDSVTQGRMMENLLLYRQTFVIRSYEVGADKTASIETLMNLFQETALNHVRLSGIEGDGFGTTKAMVRNGLIWVVNRMHVEVESYPAWGDIVEVDSWVASSGKNGMRRDWMLRDVKTGQILARATSTWVMMHQQTRRLSKMPDDVRAEISSFFLDRHAVPNEGSMKINKLQNDSALYVSSGLQARRSDLDMNQHVNNVKYIAWMMESVPAAYLENLEIKSITLEYRRECGQADVVQSLTNPEDMSPASAGSTQIVNGTRPAESVDPNFPYLSRSPNGVSMLRADTPRTLIQESDRLPRFTHLLKLQEGSAEILDTILSVNRECDAAPKLHCPTVFPESLWIAETTCLHNLELAQWCHGLEQRGLRGLRGQLLLSVLVQHSYSTLAVASLRRWWNTAMTVAREPARVPIPAESSENRRNGTSEA</sequence>
<dbReference type="Pfam" id="PF01643">
    <property type="entry name" value="Acyl-ACP_TE"/>
    <property type="match status" value="1"/>
</dbReference>
<keyword evidence="7 11" id="KW-0276">Fatty acid metabolism</keyword>
<comment type="caution">
    <text evidence="15">The sequence shown here is derived from an EMBL/GenBank/DDBJ whole genome shotgun (WGS) entry which is preliminary data.</text>
</comment>
<accession>A0A176VWG5</accession>
<dbReference type="GO" id="GO:0009507">
    <property type="term" value="C:chloroplast"/>
    <property type="evidence" value="ECO:0007669"/>
    <property type="project" value="UniProtKB-SubCell"/>
</dbReference>
<keyword evidence="16" id="KW-1185">Reference proteome</keyword>
<evidence type="ECO:0000256" key="3">
    <source>
        <dbReference type="ARBA" id="ARBA00022516"/>
    </source>
</evidence>
<evidence type="ECO:0000259" key="14">
    <source>
        <dbReference type="Pfam" id="PF20791"/>
    </source>
</evidence>
<dbReference type="InterPro" id="IPR045023">
    <property type="entry name" value="FATA/B"/>
</dbReference>
<dbReference type="PANTHER" id="PTHR31727">
    <property type="entry name" value="OLEOYL-ACYL CARRIER PROTEIN THIOESTERASE 1, CHLOROPLASTIC"/>
    <property type="match status" value="1"/>
</dbReference>
<dbReference type="InterPro" id="IPR029069">
    <property type="entry name" value="HotDog_dom_sf"/>
</dbReference>
<dbReference type="InterPro" id="IPR002864">
    <property type="entry name" value="Acyl-ACP_thioesterase_NHD"/>
</dbReference>
<comment type="similarity">
    <text evidence="2 11">Belongs to the acyl-ACP thioesterase family.</text>
</comment>
<protein>
    <recommendedName>
        <fullName evidence="11">Acyl-[acyl-carrier-protein] hydrolase</fullName>
        <ecNumber evidence="11">3.1.2.-</ecNumber>
    </recommendedName>
</protein>